<feature type="coiled-coil region" evidence="1">
    <location>
        <begin position="17"/>
        <end position="44"/>
    </location>
</feature>
<evidence type="ECO:0000313" key="4">
    <source>
        <dbReference type="Proteomes" id="UP000177306"/>
    </source>
</evidence>
<feature type="compositionally biased region" description="Basic and acidic residues" evidence="2">
    <location>
        <begin position="311"/>
        <end position="332"/>
    </location>
</feature>
<evidence type="ECO:0000256" key="1">
    <source>
        <dbReference type="SAM" id="Coils"/>
    </source>
</evidence>
<sequence>MSDFEKQTSQTTESAERKELQNKYAKLVKKYQQKFKEIKQLEHKHRAVLTDPDVRNEIQLVDAERHDIHLELSEVGERLGKNMTDVMVDLIRQQGNLEEFGLPEFAILTEDEVEWLQNGATSLAIVRGNAEFENTPELFPRRESGILGGPQNILLVYDVCTHQFGDGYSHRSQLLNPDSEIRADRMMQLAEATSAEPYHFFDGFSHGVNTSVSGLIIPKDQLEIIASLIRVHPERYRLKSEFYTPAEVDKARQAYILSLEKVVSDLEELGHSFSHETDEAKGFLNYIKHYHGDEARALADEVVKDVVRKRQEWEQERHPEEALETQRLEQEKQYAQQQERAKEEELEENKRNAHMDEFERFPFQETTRKLKKRKE</sequence>
<evidence type="ECO:0000313" key="3">
    <source>
        <dbReference type="EMBL" id="OGG73042.1"/>
    </source>
</evidence>
<evidence type="ECO:0000256" key="2">
    <source>
        <dbReference type="SAM" id="MobiDB-lite"/>
    </source>
</evidence>
<dbReference type="AlphaFoldDB" id="A0A1F6EI94"/>
<keyword evidence="1" id="KW-0175">Coiled coil</keyword>
<organism evidence="3 4">
    <name type="scientific">Candidatus Kaiserbacteria bacterium RIFCSPLOWO2_01_FULL_53_17</name>
    <dbReference type="NCBI Taxonomy" id="1798511"/>
    <lineage>
        <taxon>Bacteria</taxon>
        <taxon>Candidatus Kaiseribacteriota</taxon>
    </lineage>
</organism>
<name>A0A1F6EI94_9BACT</name>
<feature type="compositionally biased region" description="Basic and acidic residues" evidence="2">
    <location>
        <begin position="339"/>
        <end position="368"/>
    </location>
</feature>
<protein>
    <submittedName>
        <fullName evidence="3">Uncharacterized protein</fullName>
    </submittedName>
</protein>
<reference evidence="3 4" key="1">
    <citation type="journal article" date="2016" name="Nat. Commun.">
        <title>Thousands of microbial genomes shed light on interconnected biogeochemical processes in an aquifer system.</title>
        <authorList>
            <person name="Anantharaman K."/>
            <person name="Brown C.T."/>
            <person name="Hug L.A."/>
            <person name="Sharon I."/>
            <person name="Castelle C.J."/>
            <person name="Probst A.J."/>
            <person name="Thomas B.C."/>
            <person name="Singh A."/>
            <person name="Wilkins M.J."/>
            <person name="Karaoz U."/>
            <person name="Brodie E.L."/>
            <person name="Williams K.H."/>
            <person name="Hubbard S.S."/>
            <person name="Banfield J.F."/>
        </authorList>
    </citation>
    <scope>NUCLEOTIDE SEQUENCE [LARGE SCALE GENOMIC DNA]</scope>
</reference>
<proteinExistence type="predicted"/>
<accession>A0A1F6EI94</accession>
<feature type="region of interest" description="Disordered" evidence="2">
    <location>
        <begin position="311"/>
        <end position="375"/>
    </location>
</feature>
<dbReference type="Proteomes" id="UP000177306">
    <property type="component" value="Unassembled WGS sequence"/>
</dbReference>
<gene>
    <name evidence="3" type="ORF">A3A38_01050</name>
</gene>
<comment type="caution">
    <text evidence="3">The sequence shown here is derived from an EMBL/GenBank/DDBJ whole genome shotgun (WGS) entry which is preliminary data.</text>
</comment>
<dbReference type="EMBL" id="MFLY01000016">
    <property type="protein sequence ID" value="OGG73042.1"/>
    <property type="molecule type" value="Genomic_DNA"/>
</dbReference>